<keyword evidence="5" id="KW-1185">Reference proteome</keyword>
<feature type="signal peptide" evidence="2">
    <location>
        <begin position="1"/>
        <end position="25"/>
    </location>
</feature>
<dbReference type="Proteomes" id="UP000199290">
    <property type="component" value="Unassembled WGS sequence"/>
</dbReference>
<evidence type="ECO:0000256" key="2">
    <source>
        <dbReference type="SAM" id="SignalP"/>
    </source>
</evidence>
<proteinExistence type="predicted"/>
<keyword evidence="1" id="KW-1133">Transmembrane helix</keyword>
<dbReference type="InterPro" id="IPR013424">
    <property type="entry name" value="Ice-binding_C"/>
</dbReference>
<protein>
    <submittedName>
        <fullName evidence="4">PEP-CTERM protein-sorting domain-containing protein</fullName>
    </submittedName>
</protein>
<reference evidence="5" key="1">
    <citation type="submission" date="2016-10" db="EMBL/GenBank/DDBJ databases">
        <authorList>
            <person name="Varghese N."/>
            <person name="Submissions S."/>
        </authorList>
    </citation>
    <scope>NUCLEOTIDE SEQUENCE [LARGE SCALE GENOMIC DNA]</scope>
    <source>
        <strain evidence="5">CGMCC 1.6294</strain>
    </source>
</reference>
<keyword evidence="1" id="KW-0812">Transmembrane</keyword>
<accession>A0A1I6GDB7</accession>
<evidence type="ECO:0000313" key="5">
    <source>
        <dbReference type="Proteomes" id="UP000199290"/>
    </source>
</evidence>
<dbReference type="EMBL" id="FOYV01000001">
    <property type="protein sequence ID" value="SFR40189.1"/>
    <property type="molecule type" value="Genomic_DNA"/>
</dbReference>
<evidence type="ECO:0000313" key="4">
    <source>
        <dbReference type="EMBL" id="SFR40189.1"/>
    </source>
</evidence>
<gene>
    <name evidence="4" type="ORF">SAMN04488073_0514</name>
</gene>
<feature type="transmembrane region" description="Helical" evidence="1">
    <location>
        <begin position="216"/>
        <end position="236"/>
    </location>
</feature>
<dbReference type="OrthoDB" id="7844829at2"/>
<evidence type="ECO:0000256" key="1">
    <source>
        <dbReference type="SAM" id="Phobius"/>
    </source>
</evidence>
<sequence length="245" mass="26340">MDMKKAWRSLGAGLMLAGAATFAQAVPLTMDLDFEGFSKGYKSGTITDDGSSMSVRAGMFQFDVSNVSGSSSFSISSNDVLEAFCVDIDTYLDTENIVSYTLLGAGDYFGDAGKVDRIGRLYTGYESAVTDAKSSAAFQLALWEIINEDSASMNLYNDGTFKSSWFDSARGLANGWLGSLDSLQNGYSLYVLSSATDEQQRKLSQDLLVFSPKPPVLVPEPGTLALLALGIVGLILRKASRRSRD</sequence>
<feature type="domain" description="Ice-binding protein C-terminal" evidence="3">
    <location>
        <begin position="218"/>
        <end position="241"/>
    </location>
</feature>
<dbReference type="AlphaFoldDB" id="A0A1I6GDB7"/>
<name>A0A1I6GDB7_9GAMM</name>
<dbReference type="Pfam" id="PF07589">
    <property type="entry name" value="PEP-CTERM"/>
    <property type="match status" value="1"/>
</dbReference>
<keyword evidence="2" id="KW-0732">Signal</keyword>
<evidence type="ECO:0000259" key="3">
    <source>
        <dbReference type="Pfam" id="PF07589"/>
    </source>
</evidence>
<organism evidence="4 5">
    <name type="scientific">Marinobacter gudaonensis</name>
    <dbReference type="NCBI Taxonomy" id="375760"/>
    <lineage>
        <taxon>Bacteria</taxon>
        <taxon>Pseudomonadati</taxon>
        <taxon>Pseudomonadota</taxon>
        <taxon>Gammaproteobacteria</taxon>
        <taxon>Pseudomonadales</taxon>
        <taxon>Marinobacteraceae</taxon>
        <taxon>Marinobacter</taxon>
    </lineage>
</organism>
<dbReference type="NCBIfam" id="TIGR02595">
    <property type="entry name" value="PEP_CTERM"/>
    <property type="match status" value="1"/>
</dbReference>
<keyword evidence="1" id="KW-0472">Membrane</keyword>
<feature type="chain" id="PRO_5011779751" evidence="2">
    <location>
        <begin position="26"/>
        <end position="245"/>
    </location>
</feature>